<protein>
    <submittedName>
        <fullName evidence="1">Uncharacterized protein</fullName>
    </submittedName>
</protein>
<dbReference type="EMBL" id="AGUE01000044">
    <property type="protein sequence ID" value="EHL01870.1"/>
    <property type="molecule type" value="Genomic_DNA"/>
</dbReference>
<keyword evidence="2" id="KW-1185">Reference proteome</keyword>
<sequence length="84" mass="8981">MLPTIFLGLFGIQIYEQAKIANGDFDVDEQLSANIATGSPEKLNARNKNQGGKGSCGVNPRSCARISCSYQAAIFLCNDSPNLN</sequence>
<dbReference type="AlphaFoldDB" id="H0EI77"/>
<accession>H0EI77</accession>
<evidence type="ECO:0000313" key="1">
    <source>
        <dbReference type="EMBL" id="EHL01870.1"/>
    </source>
</evidence>
<dbReference type="InParanoid" id="H0EI77"/>
<evidence type="ECO:0000313" key="2">
    <source>
        <dbReference type="Proteomes" id="UP000005446"/>
    </source>
</evidence>
<gene>
    <name evidence="1" type="ORF">M7I_2227</name>
</gene>
<reference evidence="1 2" key="1">
    <citation type="journal article" date="2012" name="Eukaryot. Cell">
        <title>Genome sequence of the fungus Glarea lozoyensis: the first genome sequence of a species from the Helotiaceae family.</title>
        <authorList>
            <person name="Youssar L."/>
            <person name="Gruening B.A."/>
            <person name="Erxleben A."/>
            <person name="Guenther S."/>
            <person name="Huettel W."/>
        </authorList>
    </citation>
    <scope>NUCLEOTIDE SEQUENCE [LARGE SCALE GENOMIC DNA]</scope>
    <source>
        <strain evidence="2">ATCC 74030 / MF5533</strain>
    </source>
</reference>
<dbReference type="OrthoDB" id="3552888at2759"/>
<name>H0EI77_GLAL7</name>
<organism evidence="1 2">
    <name type="scientific">Glarea lozoyensis (strain ATCC 74030 / MF5533)</name>
    <dbReference type="NCBI Taxonomy" id="1104152"/>
    <lineage>
        <taxon>Eukaryota</taxon>
        <taxon>Fungi</taxon>
        <taxon>Dikarya</taxon>
        <taxon>Ascomycota</taxon>
        <taxon>Pezizomycotina</taxon>
        <taxon>Leotiomycetes</taxon>
        <taxon>Helotiales</taxon>
        <taxon>Helotiaceae</taxon>
        <taxon>Glarea</taxon>
    </lineage>
</organism>
<dbReference type="HOGENOM" id="CLU_2527676_0_0_1"/>
<comment type="caution">
    <text evidence="1">The sequence shown here is derived from an EMBL/GenBank/DDBJ whole genome shotgun (WGS) entry which is preliminary data.</text>
</comment>
<proteinExistence type="predicted"/>
<dbReference type="Proteomes" id="UP000005446">
    <property type="component" value="Unassembled WGS sequence"/>
</dbReference>